<proteinExistence type="predicted"/>
<evidence type="ECO:0000313" key="2">
    <source>
        <dbReference type="Proteomes" id="UP000029444"/>
    </source>
</evidence>
<dbReference type="STRING" id="1177154.Y5S_01035"/>
<dbReference type="EMBL" id="ARXV01000003">
    <property type="protein sequence ID" value="KGD65811.1"/>
    <property type="molecule type" value="Genomic_DNA"/>
</dbReference>
<evidence type="ECO:0000313" key="1">
    <source>
        <dbReference type="EMBL" id="KGD65811.1"/>
    </source>
</evidence>
<sequence length="66" mass="7553">MRTCFKKNPYIFVFNRLYGRIADFPIKNPGADLLTHNGVENAKHMGSLTGRQLPAVTLVLLFWCEK</sequence>
<organism evidence="1 2">
    <name type="scientific">Alcanivorax nanhaiticus</name>
    <dbReference type="NCBI Taxonomy" id="1177154"/>
    <lineage>
        <taxon>Bacteria</taxon>
        <taxon>Pseudomonadati</taxon>
        <taxon>Pseudomonadota</taxon>
        <taxon>Gammaproteobacteria</taxon>
        <taxon>Oceanospirillales</taxon>
        <taxon>Alcanivoracaceae</taxon>
        <taxon>Alcanivorax</taxon>
    </lineage>
</organism>
<comment type="caution">
    <text evidence="1">The sequence shown here is derived from an EMBL/GenBank/DDBJ whole genome shotgun (WGS) entry which is preliminary data.</text>
</comment>
<dbReference type="AlphaFoldDB" id="A0A095SMC2"/>
<reference evidence="1 2" key="1">
    <citation type="submission" date="2012-09" db="EMBL/GenBank/DDBJ databases">
        <title>Genome Sequence of alkane-degrading Bacterium Alcanivorax sp. 19-m-6.</title>
        <authorList>
            <person name="Lai Q."/>
            <person name="Shao Z."/>
        </authorList>
    </citation>
    <scope>NUCLEOTIDE SEQUENCE [LARGE SCALE GENOMIC DNA]</scope>
    <source>
        <strain evidence="1 2">19-m-6</strain>
    </source>
</reference>
<protein>
    <submittedName>
        <fullName evidence="1">Uncharacterized protein</fullName>
    </submittedName>
</protein>
<gene>
    <name evidence="1" type="ORF">Y5S_01035</name>
</gene>
<keyword evidence="2" id="KW-1185">Reference proteome</keyword>
<name>A0A095SMC2_9GAMM</name>
<accession>A0A095SMC2</accession>
<dbReference type="Proteomes" id="UP000029444">
    <property type="component" value="Unassembled WGS sequence"/>
</dbReference>